<dbReference type="eggNOG" id="ENOG502S2TJ">
    <property type="taxonomic scope" value="Eukaryota"/>
</dbReference>
<dbReference type="GO" id="GO:0019432">
    <property type="term" value="P:triglyceride biosynthetic process"/>
    <property type="evidence" value="ECO:0007669"/>
    <property type="project" value="UniProtKB-UniPathway"/>
</dbReference>
<accession>A0A0L0DW64</accession>
<evidence type="ECO:0000259" key="8">
    <source>
        <dbReference type="Pfam" id="PF03007"/>
    </source>
</evidence>
<evidence type="ECO:0000256" key="1">
    <source>
        <dbReference type="ARBA" id="ARBA00004771"/>
    </source>
</evidence>
<comment type="pathway">
    <text evidence="2">Lipid metabolism.</text>
</comment>
<dbReference type="RefSeq" id="XP_013760970.1">
    <property type="nucleotide sequence ID" value="XM_013905516.1"/>
</dbReference>
<keyword evidence="11" id="KW-1185">Reference proteome</keyword>
<evidence type="ECO:0000256" key="5">
    <source>
        <dbReference type="ARBA" id="ARBA00024360"/>
    </source>
</evidence>
<keyword evidence="4" id="KW-0012">Acyltransferase</keyword>
<dbReference type="InterPro" id="IPR023213">
    <property type="entry name" value="CAT-like_dom_sf"/>
</dbReference>
<dbReference type="Proteomes" id="UP000054408">
    <property type="component" value="Unassembled WGS sequence"/>
</dbReference>
<dbReference type="Pfam" id="PF06974">
    <property type="entry name" value="WS_DGAT_C"/>
    <property type="match status" value="1"/>
</dbReference>
<dbReference type="Gene3D" id="3.30.559.10">
    <property type="entry name" value="Chloramphenicol acetyltransferase-like domain"/>
    <property type="match status" value="1"/>
</dbReference>
<dbReference type="InterPro" id="IPR004255">
    <property type="entry name" value="O-acyltransferase_WSD1_N"/>
</dbReference>
<dbReference type="STRING" id="461836.A0A0L0DW64"/>
<evidence type="ECO:0000256" key="3">
    <source>
        <dbReference type="ARBA" id="ARBA00022679"/>
    </source>
</evidence>
<dbReference type="SUPFAM" id="SSF52777">
    <property type="entry name" value="CoA-dependent acyltransferases"/>
    <property type="match status" value="1"/>
</dbReference>
<comment type="similarity">
    <text evidence="5">In the N-terminal section; belongs to the long-chain O-acyltransferase family.</text>
</comment>
<dbReference type="OrthoDB" id="619536at2759"/>
<dbReference type="UniPathway" id="UPA00282"/>
<comment type="catalytic activity">
    <reaction evidence="7">
        <text>an acyl-CoA + a 1,2-diacyl-sn-glycerol = a triacyl-sn-glycerol + CoA</text>
        <dbReference type="Rhea" id="RHEA:10868"/>
        <dbReference type="ChEBI" id="CHEBI:17815"/>
        <dbReference type="ChEBI" id="CHEBI:57287"/>
        <dbReference type="ChEBI" id="CHEBI:58342"/>
        <dbReference type="ChEBI" id="CHEBI:64615"/>
        <dbReference type="EC" id="2.3.1.20"/>
    </reaction>
</comment>
<evidence type="ECO:0000313" key="11">
    <source>
        <dbReference type="Proteomes" id="UP000054408"/>
    </source>
</evidence>
<proteinExistence type="inferred from homology"/>
<comment type="pathway">
    <text evidence="1">Glycerolipid metabolism; triacylglycerol biosynthesis.</text>
</comment>
<feature type="domain" description="O-acyltransferase WSD1 C-terminal" evidence="9">
    <location>
        <begin position="364"/>
        <end position="502"/>
    </location>
</feature>
<evidence type="ECO:0000256" key="7">
    <source>
        <dbReference type="ARBA" id="ARBA00048109"/>
    </source>
</evidence>
<dbReference type="GO" id="GO:0004144">
    <property type="term" value="F:diacylglycerol O-acyltransferase activity"/>
    <property type="evidence" value="ECO:0007669"/>
    <property type="project" value="UniProtKB-EC"/>
</dbReference>
<organism evidence="10 11">
    <name type="scientific">Thecamonas trahens ATCC 50062</name>
    <dbReference type="NCBI Taxonomy" id="461836"/>
    <lineage>
        <taxon>Eukaryota</taxon>
        <taxon>Apusozoa</taxon>
        <taxon>Apusomonadida</taxon>
        <taxon>Apusomonadidae</taxon>
        <taxon>Thecamonas</taxon>
    </lineage>
</organism>
<evidence type="ECO:0000259" key="9">
    <source>
        <dbReference type="Pfam" id="PF06974"/>
    </source>
</evidence>
<dbReference type="PANTHER" id="PTHR31650:SF1">
    <property type="entry name" value="WAX ESTER SYNTHASE_DIACYLGLYCEROL ACYLTRANSFERASE 4-RELATED"/>
    <property type="match status" value="1"/>
</dbReference>
<dbReference type="GO" id="GO:0005886">
    <property type="term" value="C:plasma membrane"/>
    <property type="evidence" value="ECO:0007669"/>
    <property type="project" value="TreeGrafter"/>
</dbReference>
<reference evidence="10 11" key="1">
    <citation type="submission" date="2010-05" db="EMBL/GenBank/DDBJ databases">
        <title>The Genome Sequence of Thecamonas trahens ATCC 50062.</title>
        <authorList>
            <consortium name="The Broad Institute Genome Sequencing Platform"/>
            <person name="Russ C."/>
            <person name="Cuomo C."/>
            <person name="Shea T."/>
            <person name="Young S.K."/>
            <person name="Zeng Q."/>
            <person name="Koehrsen M."/>
            <person name="Haas B."/>
            <person name="Borodovsky M."/>
            <person name="Guigo R."/>
            <person name="Alvarado L."/>
            <person name="Berlin A."/>
            <person name="Bochicchio J."/>
            <person name="Borenstein D."/>
            <person name="Chapman S."/>
            <person name="Chen Z."/>
            <person name="Freedman E."/>
            <person name="Gellesch M."/>
            <person name="Goldberg J."/>
            <person name="Griggs A."/>
            <person name="Gujja S."/>
            <person name="Heilman E."/>
            <person name="Heiman D."/>
            <person name="Hepburn T."/>
            <person name="Howarth C."/>
            <person name="Jen D."/>
            <person name="Larson L."/>
            <person name="Mehta T."/>
            <person name="Park D."/>
            <person name="Pearson M."/>
            <person name="Roberts A."/>
            <person name="Saif S."/>
            <person name="Shenoy N."/>
            <person name="Sisk P."/>
            <person name="Stolte C."/>
            <person name="Sykes S."/>
            <person name="Thomson T."/>
            <person name="Walk T."/>
            <person name="White J."/>
            <person name="Yandava C."/>
            <person name="Burger G."/>
            <person name="Gray M.W."/>
            <person name="Holland P.W.H."/>
            <person name="King N."/>
            <person name="Lang F.B.F."/>
            <person name="Roger A.J."/>
            <person name="Ruiz-Trillo I."/>
            <person name="Lander E."/>
            <person name="Nusbaum C."/>
        </authorList>
    </citation>
    <scope>NUCLEOTIDE SEQUENCE [LARGE SCALE GENOMIC DNA]</scope>
    <source>
        <strain evidence="10 11">ATCC 50062</strain>
    </source>
</reference>
<dbReference type="PANTHER" id="PTHR31650">
    <property type="entry name" value="O-ACYLTRANSFERASE (WSD1-LIKE) FAMILY PROTEIN"/>
    <property type="match status" value="1"/>
</dbReference>
<protein>
    <submittedName>
        <fullName evidence="10">ABC-type phosphate/phosphonate transport system</fullName>
    </submittedName>
</protein>
<dbReference type="InterPro" id="IPR009721">
    <property type="entry name" value="O-acyltransferase_WSD1_C"/>
</dbReference>
<name>A0A0L0DW64_THETB</name>
<dbReference type="AlphaFoldDB" id="A0A0L0DW64"/>
<dbReference type="GO" id="GO:0047196">
    <property type="term" value="F:long-chain-alcohol O-fatty-acyltransferase activity"/>
    <property type="evidence" value="ECO:0007669"/>
    <property type="project" value="UniProtKB-EC"/>
</dbReference>
<dbReference type="EMBL" id="GL349441">
    <property type="protein sequence ID" value="KNC56460.1"/>
    <property type="molecule type" value="Genomic_DNA"/>
</dbReference>
<dbReference type="GeneID" id="25562109"/>
<dbReference type="InterPro" id="IPR045034">
    <property type="entry name" value="O-acyltransferase_WSD1-like"/>
</dbReference>
<dbReference type="Pfam" id="PF03007">
    <property type="entry name" value="WS_DGAT_cat"/>
    <property type="match status" value="1"/>
</dbReference>
<feature type="domain" description="O-acyltransferase WSD1-like N-terminal" evidence="8">
    <location>
        <begin position="148"/>
        <end position="320"/>
    </location>
</feature>
<gene>
    <name evidence="10" type="ORF">AMSG_02429</name>
</gene>
<dbReference type="OMA" id="KYFRFRA"/>
<evidence type="ECO:0000256" key="2">
    <source>
        <dbReference type="ARBA" id="ARBA00005189"/>
    </source>
</evidence>
<evidence type="ECO:0000256" key="6">
    <source>
        <dbReference type="ARBA" id="ARBA00047604"/>
    </source>
</evidence>
<comment type="catalytic activity">
    <reaction evidence="6">
        <text>a long chain fatty alcohol + a fatty acyl-CoA = a long-chain alcohol wax ester + CoA</text>
        <dbReference type="Rhea" id="RHEA:38443"/>
        <dbReference type="ChEBI" id="CHEBI:17135"/>
        <dbReference type="ChEBI" id="CHEBI:57287"/>
        <dbReference type="ChEBI" id="CHEBI:77636"/>
        <dbReference type="ChEBI" id="CHEBI:235323"/>
        <dbReference type="EC" id="2.3.1.75"/>
    </reaction>
</comment>
<evidence type="ECO:0000313" key="10">
    <source>
        <dbReference type="EMBL" id="KNC56460.1"/>
    </source>
</evidence>
<evidence type="ECO:0000256" key="4">
    <source>
        <dbReference type="ARBA" id="ARBA00023315"/>
    </source>
</evidence>
<sequence length="511" mass="54864">MKGIVPRFGPWIAGGIGYFLGVYQLEYGWVSPASAGLAVLALLVTTMGVEKLSTATAAEGRRGLRKRRLSFMSQLIAENPFPDHVNAPSAPIHAALFMETMPTVDEIVAVTDDILLPHDRFACPVVAVPPTLLEEGFLAWGPRPGTPDWAYHVVEDRVGSEDELMAYCQPLVGEELDESRPLWQIRLVKVADSCRGLLLLRISHVVGDGVSLVHTLISLLTHGDGSAYTLPPFQRRAVAAAPSLAARAAAAVKLGFGTLRAAFKVVTLPAGPADSPNALKRSLAGWVRPQAYRLVRTRKIAVERLKKIKNALGATINDVMAAGLARAARAYLAQVGDPVVDDASPLLRVFLPYAFTQRSKVLTNKWCFLSLKLPLADMSPQAALAEVKAEIDALKSTPEAHLQFYLQQLASAVLPTAPRKQTALDTMLSHTLVFTNVPGPPTPVYCAGHKVDEVIVYIGNLISQVSALSYNGNVTVTFALDADVIEDPEKLAACFEAAIDELEAAACGDGQ</sequence>
<keyword evidence="3" id="KW-0808">Transferase</keyword>